<evidence type="ECO:0000256" key="6">
    <source>
        <dbReference type="ARBA" id="ARBA00022723"/>
    </source>
</evidence>
<dbReference type="Pfam" id="PF21356">
    <property type="entry name" value="Vps27_GAT-like"/>
    <property type="match status" value="1"/>
</dbReference>
<keyword evidence="10" id="KW-0862">Zinc</keyword>
<dbReference type="SMART" id="SM00726">
    <property type="entry name" value="UIM"/>
    <property type="match status" value="2"/>
</dbReference>
<evidence type="ECO:0000256" key="4">
    <source>
        <dbReference type="ARBA" id="ARBA00011446"/>
    </source>
</evidence>
<dbReference type="SUPFAM" id="SSF57903">
    <property type="entry name" value="FYVE/PHD zinc finger"/>
    <property type="match status" value="1"/>
</dbReference>
<dbReference type="CDD" id="cd15735">
    <property type="entry name" value="FYVE_spVPS27p_like"/>
    <property type="match status" value="1"/>
</dbReference>
<evidence type="ECO:0000256" key="5">
    <source>
        <dbReference type="ARBA" id="ARBA00017753"/>
    </source>
</evidence>
<dbReference type="InterPro" id="IPR017455">
    <property type="entry name" value="Znf_FYVE-rel"/>
</dbReference>
<dbReference type="InterPro" id="IPR049425">
    <property type="entry name" value="Vps27_GAT-like"/>
</dbReference>
<feature type="compositionally biased region" description="Low complexity" evidence="14">
    <location>
        <begin position="502"/>
        <end position="551"/>
    </location>
</feature>
<feature type="domain" description="VHS" evidence="16">
    <location>
        <begin position="25"/>
        <end position="149"/>
    </location>
</feature>
<feature type="region of interest" description="Disordered" evidence="14">
    <location>
        <begin position="293"/>
        <end position="320"/>
    </location>
</feature>
<evidence type="ECO:0000256" key="9">
    <source>
        <dbReference type="ARBA" id="ARBA00022771"/>
    </source>
</evidence>
<keyword evidence="11 12" id="KW-0472">Membrane</keyword>
<gene>
    <name evidence="17" type="ORF">BT63DRAFT_371653</name>
</gene>
<dbReference type="Gene3D" id="3.30.40.10">
    <property type="entry name" value="Zinc/RING finger domain, C3HC4 (zinc finger)"/>
    <property type="match status" value="1"/>
</dbReference>
<dbReference type="Gene3D" id="6.10.140.100">
    <property type="match status" value="1"/>
</dbReference>
<dbReference type="SMART" id="SM00064">
    <property type="entry name" value="FYVE"/>
    <property type="match status" value="1"/>
</dbReference>
<dbReference type="PROSITE" id="PS50178">
    <property type="entry name" value="ZF_FYVE"/>
    <property type="match status" value="1"/>
</dbReference>
<feature type="compositionally biased region" description="Low complexity" evidence="14">
    <location>
        <begin position="663"/>
        <end position="690"/>
    </location>
</feature>
<feature type="region of interest" description="Disordered" evidence="14">
    <location>
        <begin position="457"/>
        <end position="723"/>
    </location>
</feature>
<dbReference type="Pfam" id="PF00790">
    <property type="entry name" value="VHS"/>
    <property type="match status" value="1"/>
</dbReference>
<keyword evidence="9 13" id="KW-0863">Zinc-finger</keyword>
<dbReference type="OrthoDB" id="957735at2759"/>
<dbReference type="GO" id="GO:0043328">
    <property type="term" value="P:protein transport to vacuole involved in ubiquitin-dependent protein catabolic process via the multivesicular body sorting pathway"/>
    <property type="evidence" value="ECO:0007669"/>
    <property type="project" value="TreeGrafter"/>
</dbReference>
<evidence type="ECO:0000256" key="14">
    <source>
        <dbReference type="SAM" id="MobiDB-lite"/>
    </source>
</evidence>
<evidence type="ECO:0000256" key="2">
    <source>
        <dbReference type="ARBA" id="ARBA00004125"/>
    </source>
</evidence>
<comment type="subunit">
    <text evidence="4 12">Component of the ESCRT-0 complex composed of HSE1 and VPS27.</text>
</comment>
<dbReference type="Gene3D" id="1.20.5.1940">
    <property type="match status" value="1"/>
</dbReference>
<dbReference type="InterPro" id="IPR008942">
    <property type="entry name" value="ENTH_VHS"/>
</dbReference>
<dbReference type="PROSITE" id="PS50179">
    <property type="entry name" value="VHS"/>
    <property type="match status" value="1"/>
</dbReference>
<dbReference type="Pfam" id="PF02809">
    <property type="entry name" value="UIM"/>
    <property type="match status" value="2"/>
</dbReference>
<evidence type="ECO:0000313" key="18">
    <source>
        <dbReference type="Proteomes" id="UP000799302"/>
    </source>
</evidence>
<comment type="subcellular location">
    <subcellularLocation>
        <location evidence="2 12">Endosome membrane</location>
        <topology evidence="2 12">Peripheral membrane protein</topology>
        <orientation evidence="2 12">Cytoplasmic side</orientation>
    </subcellularLocation>
</comment>
<comment type="similarity">
    <text evidence="3 12">Belongs to the VPS27 family.</text>
</comment>
<dbReference type="PIRSF" id="PIRSF036956">
    <property type="entry name" value="Hrs_Vps27"/>
    <property type="match status" value="1"/>
</dbReference>
<dbReference type="InterPro" id="IPR017073">
    <property type="entry name" value="HGS/VPS27"/>
</dbReference>
<keyword evidence="6" id="KW-0479">Metal-binding</keyword>
<dbReference type="InterPro" id="IPR013083">
    <property type="entry name" value="Znf_RING/FYVE/PHD"/>
</dbReference>
<feature type="region of interest" description="Disordered" evidence="14">
    <location>
        <begin position="233"/>
        <end position="259"/>
    </location>
</feature>
<dbReference type="CDD" id="cd16979">
    <property type="entry name" value="VHS_Vps27"/>
    <property type="match status" value="1"/>
</dbReference>
<feature type="compositionally biased region" description="Low complexity" evidence="14">
    <location>
        <begin position="575"/>
        <end position="604"/>
    </location>
</feature>
<dbReference type="CDD" id="cd21385">
    <property type="entry name" value="GAT_Vps27"/>
    <property type="match status" value="1"/>
</dbReference>
<evidence type="ECO:0000313" key="17">
    <source>
        <dbReference type="EMBL" id="KAF2670517.1"/>
    </source>
</evidence>
<evidence type="ECO:0000256" key="3">
    <source>
        <dbReference type="ARBA" id="ARBA00008597"/>
    </source>
</evidence>
<accession>A0A6A6UGE2</accession>
<feature type="domain" description="FYVE-type" evidence="15">
    <location>
        <begin position="167"/>
        <end position="227"/>
    </location>
</feature>
<dbReference type="Pfam" id="PF01363">
    <property type="entry name" value="FYVE"/>
    <property type="match status" value="1"/>
</dbReference>
<dbReference type="GO" id="GO:0008270">
    <property type="term" value="F:zinc ion binding"/>
    <property type="evidence" value="ECO:0007669"/>
    <property type="project" value="UniProtKB-KW"/>
</dbReference>
<dbReference type="SMART" id="SM00288">
    <property type="entry name" value="VHS"/>
    <property type="match status" value="1"/>
</dbReference>
<feature type="compositionally biased region" description="Polar residues" evidence="14">
    <location>
        <begin position="552"/>
        <end position="574"/>
    </location>
</feature>
<dbReference type="InterPro" id="IPR002014">
    <property type="entry name" value="VHS_dom"/>
</dbReference>
<dbReference type="Gene3D" id="1.25.40.90">
    <property type="match status" value="1"/>
</dbReference>
<dbReference type="PANTHER" id="PTHR47794:SF1">
    <property type="entry name" value="VACUOLAR PROTEIN SORTING-ASSOCIATED PROTEIN 27"/>
    <property type="match status" value="1"/>
</dbReference>
<dbReference type="GO" id="GO:0006623">
    <property type="term" value="P:protein targeting to vacuole"/>
    <property type="evidence" value="ECO:0007669"/>
    <property type="project" value="TreeGrafter"/>
</dbReference>
<dbReference type="InterPro" id="IPR000306">
    <property type="entry name" value="Znf_FYVE"/>
</dbReference>
<dbReference type="InterPro" id="IPR003903">
    <property type="entry name" value="UIM_dom"/>
</dbReference>
<evidence type="ECO:0000256" key="10">
    <source>
        <dbReference type="ARBA" id="ARBA00022833"/>
    </source>
</evidence>
<evidence type="ECO:0000256" key="1">
    <source>
        <dbReference type="ARBA" id="ARBA00003067"/>
    </source>
</evidence>
<feature type="compositionally biased region" description="Pro residues" evidence="14">
    <location>
        <begin position="646"/>
        <end position="655"/>
    </location>
</feature>
<evidence type="ECO:0000256" key="11">
    <source>
        <dbReference type="ARBA" id="ARBA00023136"/>
    </source>
</evidence>
<sequence>MAGWFSSSNSALDGQIEQATADSLEDIALNLEISDVIRSKTVQPKEAMRSLKKRIGNKNPNIQLAALHLTDTCVKNGGSHFMTEIASREFMDNLTSLLKAYGPAAINEDVKGLILELIQAWADAAQGRPQLNYLQEVYQSLQREGFHFPPKQAVASSMFDTNAPPEWIDSDVCMRCRTAFTFTNRKHHCRNCGGVFCGSCTTKTMPLSHLGIQQAVRVDDGCYQKLIDKNRGTPVPKSFDATRPPPKTLYQGMQPRDARVEDSFDADLKKALEMSLEEAKAPQGQGYVPQAQARQNKPLPNGNSFSKPLPQPQEEDEEDAELKAAIEASLRDMEEQKKQHSATLKTQAATANGSSKPLPKPDELTAAEAENINLFSTLVERLQHQPPGTILREPQIQELYENIGSFRVKLARTYGETMSKHDALLDLHSKLATVVRYYDRMLEDRLSKTYQQPAGGYGSPAHFGQASSNPYPNMPTAPSNLESYYTGSAAPSDSYARPQSTYAGYPPAQSPYPQQATPQQPWQRQPSETPYSPAAQPYAPQPYYEGAQPPQRTASFSSYPPQPTETPTMQYPQLQRQPSYPSQSTQSQQISSQPPQQPTPSSLSNDPSTAYYFPDRAQAEPQPSQQQVPQGTPAQPPQHLHQQPPNSQPTLPPQMHPQTAPVAPGAANPQATQAPAAYQTAPPQTYQTNPQQPPPAQPLQHWPQQHFTAAGYGPESFPTVPHAQPKVEEALIEL</sequence>
<evidence type="ECO:0000259" key="15">
    <source>
        <dbReference type="PROSITE" id="PS50178"/>
    </source>
</evidence>
<comment type="function">
    <text evidence="1 12">Component of the ESCRT-0 complex which is the sorting receptor for ubiquitinated cargo proteins at the multivesicular body (MVB) and recruits ESCRT-I to the MVB outer membrane.</text>
</comment>
<dbReference type="FunFam" id="1.20.5.1940:FF:000001">
    <property type="entry name" value="Vacuolar protein sorting-associated protein 27"/>
    <property type="match status" value="1"/>
</dbReference>
<keyword evidence="7" id="KW-0677">Repeat</keyword>
<feature type="compositionally biased region" description="Polar residues" evidence="14">
    <location>
        <begin position="621"/>
        <end position="632"/>
    </location>
</feature>
<dbReference type="FunFam" id="3.30.40.10:FF:000161">
    <property type="entry name" value="Vacuolar protein sorting-associated protein 27"/>
    <property type="match status" value="1"/>
</dbReference>
<evidence type="ECO:0000256" key="13">
    <source>
        <dbReference type="PROSITE-ProRule" id="PRU00091"/>
    </source>
</evidence>
<dbReference type="AlphaFoldDB" id="A0A6A6UGE2"/>
<dbReference type="SUPFAM" id="SSF48464">
    <property type="entry name" value="ENTH/VHS domain"/>
    <property type="match status" value="1"/>
</dbReference>
<organism evidence="17 18">
    <name type="scientific">Microthyrium microscopicum</name>
    <dbReference type="NCBI Taxonomy" id="703497"/>
    <lineage>
        <taxon>Eukaryota</taxon>
        <taxon>Fungi</taxon>
        <taxon>Dikarya</taxon>
        <taxon>Ascomycota</taxon>
        <taxon>Pezizomycotina</taxon>
        <taxon>Dothideomycetes</taxon>
        <taxon>Dothideomycetes incertae sedis</taxon>
        <taxon>Microthyriales</taxon>
        <taxon>Microthyriaceae</taxon>
        <taxon>Microthyrium</taxon>
    </lineage>
</organism>
<dbReference type="Proteomes" id="UP000799302">
    <property type="component" value="Unassembled WGS sequence"/>
</dbReference>
<dbReference type="GO" id="GO:0043130">
    <property type="term" value="F:ubiquitin binding"/>
    <property type="evidence" value="ECO:0007669"/>
    <property type="project" value="InterPro"/>
</dbReference>
<dbReference type="GO" id="GO:0033565">
    <property type="term" value="C:ESCRT-0 complex"/>
    <property type="evidence" value="ECO:0007669"/>
    <property type="project" value="TreeGrafter"/>
</dbReference>
<feature type="compositionally biased region" description="Polar residues" evidence="14">
    <location>
        <begin position="465"/>
        <end position="501"/>
    </location>
</feature>
<evidence type="ECO:0000256" key="8">
    <source>
        <dbReference type="ARBA" id="ARBA00022753"/>
    </source>
</evidence>
<name>A0A6A6UGE2_9PEZI</name>
<dbReference type="PANTHER" id="PTHR47794">
    <property type="entry name" value="VACUOLAR PROTEIN SORTING-ASSOCIATED PROTEIN 27"/>
    <property type="match status" value="1"/>
</dbReference>
<evidence type="ECO:0000256" key="12">
    <source>
        <dbReference type="PIRNR" id="PIRNR036956"/>
    </source>
</evidence>
<feature type="region of interest" description="Disordered" evidence="14">
    <location>
        <begin position="333"/>
        <end position="362"/>
    </location>
</feature>
<dbReference type="FunFam" id="1.25.40.90:FF:000031">
    <property type="entry name" value="Vacuolar protein sorting-associated protein 27"/>
    <property type="match status" value="1"/>
</dbReference>
<dbReference type="GO" id="GO:0010008">
    <property type="term" value="C:endosome membrane"/>
    <property type="evidence" value="ECO:0007669"/>
    <property type="project" value="UniProtKB-SubCell"/>
</dbReference>
<dbReference type="InterPro" id="IPR011011">
    <property type="entry name" value="Znf_FYVE_PHD"/>
</dbReference>
<feature type="compositionally biased region" description="Polar residues" evidence="14">
    <location>
        <begin position="341"/>
        <end position="355"/>
    </location>
</feature>
<evidence type="ECO:0000259" key="16">
    <source>
        <dbReference type="PROSITE" id="PS50179"/>
    </source>
</evidence>
<keyword evidence="8 12" id="KW-0967">Endosome</keyword>
<protein>
    <recommendedName>
        <fullName evidence="5 12">Vacuolar protein sorting-associated protein 27</fullName>
    </recommendedName>
</protein>
<proteinExistence type="inferred from homology"/>
<dbReference type="GO" id="GO:0032266">
    <property type="term" value="F:phosphatidylinositol-3-phosphate binding"/>
    <property type="evidence" value="ECO:0007669"/>
    <property type="project" value="TreeGrafter"/>
</dbReference>
<dbReference type="PROSITE" id="PS50330">
    <property type="entry name" value="UIM"/>
    <property type="match status" value="2"/>
</dbReference>
<evidence type="ECO:0000256" key="7">
    <source>
        <dbReference type="ARBA" id="ARBA00022737"/>
    </source>
</evidence>
<keyword evidence="18" id="KW-1185">Reference proteome</keyword>
<dbReference type="EMBL" id="MU004234">
    <property type="protein sequence ID" value="KAF2670517.1"/>
    <property type="molecule type" value="Genomic_DNA"/>
</dbReference>
<reference evidence="17" key="1">
    <citation type="journal article" date="2020" name="Stud. Mycol.">
        <title>101 Dothideomycetes genomes: a test case for predicting lifestyles and emergence of pathogens.</title>
        <authorList>
            <person name="Haridas S."/>
            <person name="Albert R."/>
            <person name="Binder M."/>
            <person name="Bloem J."/>
            <person name="Labutti K."/>
            <person name="Salamov A."/>
            <person name="Andreopoulos B."/>
            <person name="Baker S."/>
            <person name="Barry K."/>
            <person name="Bills G."/>
            <person name="Bluhm B."/>
            <person name="Cannon C."/>
            <person name="Castanera R."/>
            <person name="Culley D."/>
            <person name="Daum C."/>
            <person name="Ezra D."/>
            <person name="Gonzalez J."/>
            <person name="Henrissat B."/>
            <person name="Kuo A."/>
            <person name="Liang C."/>
            <person name="Lipzen A."/>
            <person name="Lutzoni F."/>
            <person name="Magnuson J."/>
            <person name="Mondo S."/>
            <person name="Nolan M."/>
            <person name="Ohm R."/>
            <person name="Pangilinan J."/>
            <person name="Park H.-J."/>
            <person name="Ramirez L."/>
            <person name="Alfaro M."/>
            <person name="Sun H."/>
            <person name="Tritt A."/>
            <person name="Yoshinaga Y."/>
            <person name="Zwiers L.-H."/>
            <person name="Turgeon B."/>
            <person name="Goodwin S."/>
            <person name="Spatafora J."/>
            <person name="Crous P."/>
            <person name="Grigoriev I."/>
        </authorList>
    </citation>
    <scope>NUCLEOTIDE SEQUENCE</scope>
    <source>
        <strain evidence="17">CBS 115976</strain>
    </source>
</reference>